<evidence type="ECO:0000313" key="5">
    <source>
        <dbReference type="EMBL" id="KAE8699284.1"/>
    </source>
</evidence>
<feature type="region of interest" description="Disordered" evidence="3">
    <location>
        <begin position="836"/>
        <end position="855"/>
    </location>
</feature>
<dbReference type="Pfam" id="PF13966">
    <property type="entry name" value="zf-RVT"/>
    <property type="match status" value="1"/>
</dbReference>
<evidence type="ECO:0000256" key="2">
    <source>
        <dbReference type="ARBA" id="ARBA00023002"/>
    </source>
</evidence>
<sequence>MLLSEVGLQLASYEERKYERLLYHMETVNTTLPKIQFFGWRICQNALPTGEKLAAKNIGNEVFPLCNQEVETTLYTLKNCPKSKYVLLLSDHERSLVEWHSTSFDRDVVMKAWELATDVVTVNKWSCEPMVTMDKISRRHWQRSSSGCIKINVDGAYLENNGEAAIGVVAHDLLEVTIERFARSIINSLDKRQDDHSAVGLLLKEAHEALARHQNFKDEADCIKHDVLLDAIDQPASEIHLQALFLLLSSLNHYHPRPSSLKSYWMNRAGVGLSDSATKMREAEKVVCVTEASGFIGSWLVNFLLDRGYSVNATIRDPKKTQHLLALVGANERLHLFKAELLDEGSFDSAVEGCIWRFPYNISLIYSFYCEGSAELMRLVIAKICDLNCGCDHIFGWVVVMAIVAADAITVIAGRNDIAVFEYWFCWLAEMVEPAVKGTLNVLRASAKVPSIKRVFITFSLAAVVLTGKPLADDVIVDETWFFDPVLCRKSKQWYMLSKIVAEKAAWEFSNESGIDMVSINPGMVSEPPLQPTVNVSLSPIMKLIGGAENFSYATFRWVDVRDVTDVHIHAFECSSAHGRYLVTGKPMHSSEVLKILRELYPDLNFPESRLKLTPYLEGNKLELHHPGFILLLMWIYLNSLESKKHYLDKRLSLGALILPRQVLPIPQAISQCSYNIRTTPKIKGSIATILISTTPALVITLSRGLITALLKSGYGGHQGSPQQKLFGLNMFDSLISQVPSLVRILCYSVCVIVTSLCIKCFLLDEARIGVDCSAVGVGCAGIGVGLGSATRTGIARLTGDGMGSWSGCCSARVKSSSEKKWGGVSSLLSVVEKDEERRNSSVSPSPSSGTGGTWVASGGTSVGTPWGISGGTCDVDAWNVLSPAVYLRITLGKVDNLVLVFGSNSLKNALSCAFLALTYSNSATNFAPRSKPSCGVSSSKLINSGTFFLVTSVPLGTFMDFLEDEFSNVYLPSVYDQVQEHQYFQEDSGVVKCWHQFSFKKVVPQLHELSSDVHYVVGWVFEVDVELPHYRRCYGFGIASKLLPVVLLYHVHHLRSKWFFFLGWEDKHIFQIYLAFLKDIKACFCFCCLETFETLFWSWGFP</sequence>
<protein>
    <recommendedName>
        <fullName evidence="4">Reverse transcriptase zinc-binding domain-containing protein</fullName>
    </recommendedName>
</protein>
<keyword evidence="1" id="KW-0521">NADP</keyword>
<organism evidence="5 6">
    <name type="scientific">Hibiscus syriacus</name>
    <name type="common">Rose of Sharon</name>
    <dbReference type="NCBI Taxonomy" id="106335"/>
    <lineage>
        <taxon>Eukaryota</taxon>
        <taxon>Viridiplantae</taxon>
        <taxon>Streptophyta</taxon>
        <taxon>Embryophyta</taxon>
        <taxon>Tracheophyta</taxon>
        <taxon>Spermatophyta</taxon>
        <taxon>Magnoliopsida</taxon>
        <taxon>eudicotyledons</taxon>
        <taxon>Gunneridae</taxon>
        <taxon>Pentapetalae</taxon>
        <taxon>rosids</taxon>
        <taxon>malvids</taxon>
        <taxon>Malvales</taxon>
        <taxon>Malvaceae</taxon>
        <taxon>Malvoideae</taxon>
        <taxon>Hibiscus</taxon>
    </lineage>
</organism>
<dbReference type="PANTHER" id="PTHR10366">
    <property type="entry name" value="NAD DEPENDENT EPIMERASE/DEHYDRATASE"/>
    <property type="match status" value="1"/>
</dbReference>
<dbReference type="GO" id="GO:0016616">
    <property type="term" value="F:oxidoreductase activity, acting on the CH-OH group of donors, NAD or NADP as acceptor"/>
    <property type="evidence" value="ECO:0007669"/>
    <property type="project" value="TreeGrafter"/>
</dbReference>
<dbReference type="InterPro" id="IPR050425">
    <property type="entry name" value="NAD(P)_dehydrat-like"/>
</dbReference>
<keyword evidence="2" id="KW-0560">Oxidoreductase</keyword>
<dbReference type="EMBL" id="VEPZ02001041">
    <property type="protein sequence ID" value="KAE8699284.1"/>
    <property type="molecule type" value="Genomic_DNA"/>
</dbReference>
<dbReference type="Gene3D" id="3.40.50.720">
    <property type="entry name" value="NAD(P)-binding Rossmann-like Domain"/>
    <property type="match status" value="2"/>
</dbReference>
<evidence type="ECO:0000256" key="3">
    <source>
        <dbReference type="SAM" id="MobiDB-lite"/>
    </source>
</evidence>
<feature type="domain" description="Reverse transcriptase zinc-binding" evidence="4">
    <location>
        <begin position="30"/>
        <end position="85"/>
    </location>
</feature>
<name>A0A6A3A4R7_HIBSY</name>
<evidence type="ECO:0000256" key="1">
    <source>
        <dbReference type="ARBA" id="ARBA00022857"/>
    </source>
</evidence>
<dbReference type="AlphaFoldDB" id="A0A6A3A4R7"/>
<accession>A0A6A3A4R7</accession>
<evidence type="ECO:0000259" key="4">
    <source>
        <dbReference type="Pfam" id="PF13966"/>
    </source>
</evidence>
<dbReference type="InterPro" id="IPR036291">
    <property type="entry name" value="NAD(P)-bd_dom_sf"/>
</dbReference>
<reference evidence="5" key="1">
    <citation type="submission" date="2019-09" db="EMBL/GenBank/DDBJ databases">
        <title>Draft genome information of white flower Hibiscus syriacus.</title>
        <authorList>
            <person name="Kim Y.-M."/>
        </authorList>
    </citation>
    <scope>NUCLEOTIDE SEQUENCE [LARGE SCALE GENOMIC DNA]</scope>
    <source>
        <strain evidence="5">YM2019G1</strain>
    </source>
</reference>
<dbReference type="CDD" id="cd08958">
    <property type="entry name" value="FR_SDR_e"/>
    <property type="match status" value="1"/>
</dbReference>
<gene>
    <name evidence="5" type="ORF">F3Y22_tig00110584pilonHSYRG00571</name>
</gene>
<dbReference type="PANTHER" id="PTHR10366:SF852">
    <property type="entry name" value="CINNAMOYL-COA REDUCTASE CAD2"/>
    <property type="match status" value="1"/>
</dbReference>
<comment type="caution">
    <text evidence="5">The sequence shown here is derived from an EMBL/GenBank/DDBJ whole genome shotgun (WGS) entry which is preliminary data.</text>
</comment>
<evidence type="ECO:0000313" key="6">
    <source>
        <dbReference type="Proteomes" id="UP000436088"/>
    </source>
</evidence>
<dbReference type="InterPro" id="IPR026960">
    <property type="entry name" value="RVT-Znf"/>
</dbReference>
<dbReference type="Proteomes" id="UP000436088">
    <property type="component" value="Unassembled WGS sequence"/>
</dbReference>
<proteinExistence type="predicted"/>
<dbReference type="SUPFAM" id="SSF51735">
    <property type="entry name" value="NAD(P)-binding Rossmann-fold domains"/>
    <property type="match status" value="1"/>
</dbReference>
<keyword evidence="6" id="KW-1185">Reference proteome</keyword>